<dbReference type="SUPFAM" id="SSF46785">
    <property type="entry name" value="Winged helix' DNA-binding domain"/>
    <property type="match status" value="1"/>
</dbReference>
<dbReference type="Gene3D" id="1.10.10.10">
    <property type="entry name" value="Winged helix-like DNA-binding domain superfamily/Winged helix DNA-binding domain"/>
    <property type="match status" value="1"/>
</dbReference>
<dbReference type="SMART" id="SM00346">
    <property type="entry name" value="HTH_ICLR"/>
    <property type="match status" value="1"/>
</dbReference>
<dbReference type="PROSITE" id="PS51077">
    <property type="entry name" value="HTH_ICLR"/>
    <property type="match status" value="1"/>
</dbReference>
<evidence type="ECO:0000256" key="2">
    <source>
        <dbReference type="ARBA" id="ARBA00023125"/>
    </source>
</evidence>
<accession>A0ABY4YQP7</accession>
<evidence type="ECO:0000256" key="3">
    <source>
        <dbReference type="ARBA" id="ARBA00023163"/>
    </source>
</evidence>
<dbReference type="PANTHER" id="PTHR30136">
    <property type="entry name" value="HELIX-TURN-HELIX TRANSCRIPTIONAL REGULATOR, ICLR FAMILY"/>
    <property type="match status" value="1"/>
</dbReference>
<dbReference type="InterPro" id="IPR036390">
    <property type="entry name" value="WH_DNA-bd_sf"/>
</dbReference>
<dbReference type="EMBL" id="CP099489">
    <property type="protein sequence ID" value="USQ79028.1"/>
    <property type="molecule type" value="Genomic_DNA"/>
</dbReference>
<evidence type="ECO:0000256" key="1">
    <source>
        <dbReference type="ARBA" id="ARBA00023015"/>
    </source>
</evidence>
<proteinExistence type="predicted"/>
<dbReference type="Proteomes" id="UP001056455">
    <property type="component" value="Chromosome"/>
</dbReference>
<dbReference type="PROSITE" id="PS51078">
    <property type="entry name" value="ICLR_ED"/>
    <property type="match status" value="1"/>
</dbReference>
<feature type="domain" description="HTH iclR-type" evidence="4">
    <location>
        <begin position="9"/>
        <end position="69"/>
    </location>
</feature>
<dbReference type="InterPro" id="IPR036388">
    <property type="entry name" value="WH-like_DNA-bd_sf"/>
</dbReference>
<dbReference type="InterPro" id="IPR029016">
    <property type="entry name" value="GAF-like_dom_sf"/>
</dbReference>
<dbReference type="RefSeq" id="WP_252591943.1">
    <property type="nucleotide sequence ID" value="NZ_CP099489.1"/>
</dbReference>
<dbReference type="InterPro" id="IPR050707">
    <property type="entry name" value="HTH_MetabolicPath_Reg"/>
</dbReference>
<evidence type="ECO:0000313" key="6">
    <source>
        <dbReference type="EMBL" id="USQ79028.1"/>
    </source>
</evidence>
<keyword evidence="2" id="KW-0238">DNA-binding</keyword>
<feature type="domain" description="IclR-ED" evidence="5">
    <location>
        <begin position="70"/>
        <end position="242"/>
    </location>
</feature>
<gene>
    <name evidence="6" type="ORF">NF556_15555</name>
</gene>
<name>A0ABY4YQP7_9MICO</name>
<dbReference type="PANTHER" id="PTHR30136:SF8">
    <property type="entry name" value="TRANSCRIPTIONAL REGULATORY PROTEIN"/>
    <property type="match status" value="1"/>
</dbReference>
<protein>
    <submittedName>
        <fullName evidence="6">Helix-turn-helix domain-containing protein</fullName>
    </submittedName>
</protein>
<dbReference type="InterPro" id="IPR011991">
    <property type="entry name" value="ArsR-like_HTH"/>
</dbReference>
<evidence type="ECO:0000259" key="4">
    <source>
        <dbReference type="PROSITE" id="PS51077"/>
    </source>
</evidence>
<keyword evidence="1" id="KW-0805">Transcription regulation</keyword>
<dbReference type="Pfam" id="PF01614">
    <property type="entry name" value="IclR_C"/>
    <property type="match status" value="1"/>
</dbReference>
<reference evidence="6" key="1">
    <citation type="submission" date="2022-06" db="EMBL/GenBank/DDBJ databases">
        <title>Ornithinimicrobium HY1793.</title>
        <authorList>
            <person name="Huang Y."/>
        </authorList>
    </citation>
    <scope>NUCLEOTIDE SEQUENCE</scope>
    <source>
        <strain evidence="6">HY1793</strain>
    </source>
</reference>
<dbReference type="InterPro" id="IPR005471">
    <property type="entry name" value="Tscrpt_reg_IclR_N"/>
</dbReference>
<dbReference type="CDD" id="cd00090">
    <property type="entry name" value="HTH_ARSR"/>
    <property type="match status" value="1"/>
</dbReference>
<dbReference type="Pfam" id="PF09339">
    <property type="entry name" value="HTH_IclR"/>
    <property type="match status" value="1"/>
</dbReference>
<dbReference type="SUPFAM" id="SSF55781">
    <property type="entry name" value="GAF domain-like"/>
    <property type="match status" value="1"/>
</dbReference>
<keyword evidence="3" id="KW-0804">Transcription</keyword>
<evidence type="ECO:0000259" key="5">
    <source>
        <dbReference type="PROSITE" id="PS51078"/>
    </source>
</evidence>
<keyword evidence="7" id="KW-1185">Reference proteome</keyword>
<dbReference type="InterPro" id="IPR014757">
    <property type="entry name" value="Tscrpt_reg_IclR_C"/>
</dbReference>
<evidence type="ECO:0000313" key="7">
    <source>
        <dbReference type="Proteomes" id="UP001056455"/>
    </source>
</evidence>
<organism evidence="6 7">
    <name type="scientific">Ornithinimicrobium faecis</name>
    <dbReference type="NCBI Taxonomy" id="2934158"/>
    <lineage>
        <taxon>Bacteria</taxon>
        <taxon>Bacillati</taxon>
        <taxon>Actinomycetota</taxon>
        <taxon>Actinomycetes</taxon>
        <taxon>Micrococcales</taxon>
        <taxon>Ornithinimicrobiaceae</taxon>
        <taxon>Ornithinimicrobium</taxon>
    </lineage>
</organism>
<sequence length="255" mass="26970">MVDRDSADIQVIARCAQILRQLEPGSRLRVAPLAKELGVGRSTLHRYLNSMVNADLIERVGEGEYAPGPLLAQLGTMALNSLHVVEAAGVAMQDLCREVSQTVVLSVWGGLAPVVTRVEVPDQLIQVQVRIGSALPLNAAQTRVFLAFQQDPRTVERLLSLVPERREEIEADMARAQSDGFVVYSGSVVGLSTIAVPVFNARGIAATLAIIGTDASVLGAEQETLAGRLGAVAHELSQQLGFDGAYPGAAPDATA</sequence>
<dbReference type="Gene3D" id="3.30.450.40">
    <property type="match status" value="1"/>
</dbReference>